<sequence length="351" mass="40038">MPLMIGVAGLHGATWWYWAISPVVDREDLSLEQTQIQLEITTGTSTRQIGQDLEATGMIHSAWAWNIWAFWLAWQNREGGFQAGVYTITPTQSMPAIARRIWEGQVEDASVTLPEGWSLEQMGAEFERRQYFTQAEFMTATQEIPSGEEFPWLPRDLPHLEGFLYPDTYQFPQGTSPQQVIGIMLARFQEVALPLYEAAQENQDLTLQEWVTLASMVEKEAAVAQERPRIAGVFLNRLSQGMRLESDPTVEYGTGIRQTPDQPLTLEQVRQPSPYNTYLNEGLPPTPISSPGVDSLRAVLNPERTDYLFFVANYDGTHVFSRTLEEHEAAKQRIRQERERQRQLETDTESL</sequence>
<accession>A0ABT3L2N2</accession>
<dbReference type="PANTHER" id="PTHR30518">
    <property type="entry name" value="ENDOLYTIC MUREIN TRANSGLYCOSYLASE"/>
    <property type="match status" value="1"/>
</dbReference>
<keyword evidence="6 7" id="KW-0961">Cell wall biogenesis/degradation</keyword>
<evidence type="ECO:0000256" key="4">
    <source>
        <dbReference type="ARBA" id="ARBA00023136"/>
    </source>
</evidence>
<dbReference type="Gene3D" id="3.30.160.60">
    <property type="entry name" value="Classic Zinc Finger"/>
    <property type="match status" value="1"/>
</dbReference>
<keyword evidence="4 7" id="KW-0472">Membrane</keyword>
<organism evidence="9 10">
    <name type="scientific">Spirulina subsalsa FACHB-351</name>
    <dbReference type="NCBI Taxonomy" id="234711"/>
    <lineage>
        <taxon>Bacteria</taxon>
        <taxon>Bacillati</taxon>
        <taxon>Cyanobacteriota</taxon>
        <taxon>Cyanophyceae</taxon>
        <taxon>Spirulinales</taxon>
        <taxon>Spirulinaceae</taxon>
        <taxon>Spirulina</taxon>
    </lineage>
</organism>
<evidence type="ECO:0000256" key="3">
    <source>
        <dbReference type="ARBA" id="ARBA00022989"/>
    </source>
</evidence>
<keyword evidence="10" id="KW-1185">Reference proteome</keyword>
<evidence type="ECO:0000313" key="10">
    <source>
        <dbReference type="Proteomes" id="UP001526426"/>
    </source>
</evidence>
<name>A0ABT3L2N2_9CYAN</name>
<proteinExistence type="inferred from homology"/>
<dbReference type="NCBIfam" id="TIGR00247">
    <property type="entry name" value="endolytic transglycosylase MltG"/>
    <property type="match status" value="1"/>
</dbReference>
<comment type="catalytic activity">
    <reaction evidence="7">
        <text>a peptidoglycan chain = a peptidoglycan chain with N-acetyl-1,6-anhydromuramyl-[peptide] at the reducing end + a peptidoglycan chain with N-acetylglucosamine at the non-reducing end.</text>
        <dbReference type="EC" id="4.2.2.29"/>
    </reaction>
</comment>
<evidence type="ECO:0000256" key="8">
    <source>
        <dbReference type="SAM" id="Coils"/>
    </source>
</evidence>
<dbReference type="EC" id="4.2.2.29" evidence="7"/>
<keyword evidence="8" id="KW-0175">Coiled coil</keyword>
<reference evidence="9 10" key="1">
    <citation type="submission" date="2021-08" db="EMBL/GenBank/DDBJ databases">
        <title>Draft genome sequence of Spirulina subsalsa with high tolerance to salinity and hype-accumulation of phycocyanin.</title>
        <authorList>
            <person name="Pei H."/>
            <person name="Jiang L."/>
        </authorList>
    </citation>
    <scope>NUCLEOTIDE SEQUENCE [LARGE SCALE GENOMIC DNA]</scope>
    <source>
        <strain evidence="9 10">FACHB-351</strain>
    </source>
</reference>
<feature type="site" description="Important for catalytic activity" evidence="7">
    <location>
        <position position="220"/>
    </location>
</feature>
<dbReference type="Pfam" id="PF02618">
    <property type="entry name" value="YceG"/>
    <property type="match status" value="1"/>
</dbReference>
<evidence type="ECO:0000256" key="2">
    <source>
        <dbReference type="ARBA" id="ARBA00022692"/>
    </source>
</evidence>
<dbReference type="InterPro" id="IPR003770">
    <property type="entry name" value="MLTG-like"/>
</dbReference>
<dbReference type="EMBL" id="JAIHOM010000020">
    <property type="protein sequence ID" value="MCW6035766.1"/>
    <property type="molecule type" value="Genomic_DNA"/>
</dbReference>
<evidence type="ECO:0000256" key="7">
    <source>
        <dbReference type="HAMAP-Rule" id="MF_02065"/>
    </source>
</evidence>
<evidence type="ECO:0000256" key="5">
    <source>
        <dbReference type="ARBA" id="ARBA00023239"/>
    </source>
</evidence>
<gene>
    <name evidence="7 9" type="primary">mltG</name>
    <name evidence="9" type="ORF">K4A83_05690</name>
</gene>
<comment type="function">
    <text evidence="7">Functions as a peptidoglycan terminase that cleaves nascent peptidoglycan strands endolytically to terminate their elongation.</text>
</comment>
<protein>
    <recommendedName>
        <fullName evidence="7">Endolytic murein transglycosylase</fullName>
        <ecNumber evidence="7">4.2.2.29</ecNumber>
    </recommendedName>
    <alternativeName>
        <fullName evidence="7">Peptidoglycan lytic transglycosylase</fullName>
    </alternativeName>
    <alternativeName>
        <fullName evidence="7">Peptidoglycan polymerization terminase</fullName>
    </alternativeName>
</protein>
<evidence type="ECO:0000256" key="1">
    <source>
        <dbReference type="ARBA" id="ARBA00022475"/>
    </source>
</evidence>
<keyword evidence="2 7" id="KW-0812">Transmembrane</keyword>
<comment type="similarity">
    <text evidence="7">Belongs to the transglycosylase MltG family.</text>
</comment>
<dbReference type="CDD" id="cd08010">
    <property type="entry name" value="MltG_like"/>
    <property type="match status" value="1"/>
</dbReference>
<dbReference type="PANTHER" id="PTHR30518:SF2">
    <property type="entry name" value="ENDOLYTIC MUREIN TRANSGLYCOSYLASE"/>
    <property type="match status" value="1"/>
</dbReference>
<keyword evidence="5 7" id="KW-0456">Lyase</keyword>
<evidence type="ECO:0000313" key="9">
    <source>
        <dbReference type="EMBL" id="MCW6035766.1"/>
    </source>
</evidence>
<comment type="caution">
    <text evidence="9">The sequence shown here is derived from an EMBL/GenBank/DDBJ whole genome shotgun (WGS) entry which is preliminary data.</text>
</comment>
<dbReference type="Proteomes" id="UP001526426">
    <property type="component" value="Unassembled WGS sequence"/>
</dbReference>
<evidence type="ECO:0000256" key="6">
    <source>
        <dbReference type="ARBA" id="ARBA00023316"/>
    </source>
</evidence>
<keyword evidence="1 7" id="KW-1003">Cell membrane</keyword>
<keyword evidence="3 7" id="KW-1133">Transmembrane helix</keyword>
<dbReference type="HAMAP" id="MF_02065">
    <property type="entry name" value="MltG"/>
    <property type="match status" value="1"/>
</dbReference>
<feature type="coiled-coil region" evidence="8">
    <location>
        <begin position="320"/>
        <end position="347"/>
    </location>
</feature>
<dbReference type="Gene3D" id="3.30.1490.480">
    <property type="entry name" value="Endolytic murein transglycosylase"/>
    <property type="match status" value="1"/>
</dbReference>